<feature type="non-terminal residue" evidence="1">
    <location>
        <position position="385"/>
    </location>
</feature>
<protein>
    <recommendedName>
        <fullName evidence="3">F-box domain-containing protein</fullName>
    </recommendedName>
</protein>
<evidence type="ECO:0000313" key="2">
    <source>
        <dbReference type="Proteomes" id="UP000077266"/>
    </source>
</evidence>
<dbReference type="InParanoid" id="A0A165LZZ2"/>
<dbReference type="AlphaFoldDB" id="A0A165LZZ2"/>
<evidence type="ECO:0008006" key="3">
    <source>
        <dbReference type="Google" id="ProtNLM"/>
    </source>
</evidence>
<reference evidence="1 2" key="1">
    <citation type="journal article" date="2016" name="Mol. Biol. Evol.">
        <title>Comparative Genomics of Early-Diverging Mushroom-Forming Fungi Provides Insights into the Origins of Lignocellulose Decay Capabilities.</title>
        <authorList>
            <person name="Nagy L.G."/>
            <person name="Riley R."/>
            <person name="Tritt A."/>
            <person name="Adam C."/>
            <person name="Daum C."/>
            <person name="Floudas D."/>
            <person name="Sun H."/>
            <person name="Yadav J.S."/>
            <person name="Pangilinan J."/>
            <person name="Larsson K.H."/>
            <person name="Matsuura K."/>
            <person name="Barry K."/>
            <person name="Labutti K."/>
            <person name="Kuo R."/>
            <person name="Ohm R.A."/>
            <person name="Bhattacharya S.S."/>
            <person name="Shirouzu T."/>
            <person name="Yoshinaga Y."/>
            <person name="Martin F.M."/>
            <person name="Grigoriev I.V."/>
            <person name="Hibbett D.S."/>
        </authorList>
    </citation>
    <scope>NUCLEOTIDE SEQUENCE [LARGE SCALE GENOMIC DNA]</scope>
    <source>
        <strain evidence="1 2">HHB12029</strain>
    </source>
</reference>
<evidence type="ECO:0000313" key="1">
    <source>
        <dbReference type="EMBL" id="KZV98570.1"/>
    </source>
</evidence>
<sequence length="385" mass="43674">MDSLLARTGARGLPVDLEYTYSGKSYRPDSKLDVDVLSNHMVHIRSLKLCIKPCNLNPHDAPELPAALRTAAPLLRRFYMVCNPSMMERDRLLLSQGIFSGQAPLLEHIELQSCDNCLKSFRRFTSIRSVTLTDKYLYSDSPLWKWLLAFPLLETLETSATTYYKRDARKIALPAGIMRLAISVGDEKIISSFNLTRIDDIQRICISALQTERVNGGSSCVGAREAQRFLPNDFHPHSLVATYDRSGDGYNFWSRKLSFSVQGRPDDSDTTTRKTRSFMNIDCSALSHPPIWKSTFGRVSRLVLYFSDRYNSAHWPTINSAVCENAEELTIQRFRWYTRQLSEPIPGGMTFPRLRTLRLLTTYAGESSTGNATRPTVVFDALTEM</sequence>
<dbReference type="EMBL" id="KV425917">
    <property type="protein sequence ID" value="KZV98570.1"/>
    <property type="molecule type" value="Genomic_DNA"/>
</dbReference>
<accession>A0A165LZZ2</accession>
<name>A0A165LZZ2_EXIGL</name>
<organism evidence="1 2">
    <name type="scientific">Exidia glandulosa HHB12029</name>
    <dbReference type="NCBI Taxonomy" id="1314781"/>
    <lineage>
        <taxon>Eukaryota</taxon>
        <taxon>Fungi</taxon>
        <taxon>Dikarya</taxon>
        <taxon>Basidiomycota</taxon>
        <taxon>Agaricomycotina</taxon>
        <taxon>Agaricomycetes</taxon>
        <taxon>Auriculariales</taxon>
        <taxon>Exidiaceae</taxon>
        <taxon>Exidia</taxon>
    </lineage>
</organism>
<dbReference type="Proteomes" id="UP000077266">
    <property type="component" value="Unassembled WGS sequence"/>
</dbReference>
<gene>
    <name evidence="1" type="ORF">EXIGLDRAFT_746572</name>
</gene>
<keyword evidence="2" id="KW-1185">Reference proteome</keyword>
<proteinExistence type="predicted"/>